<dbReference type="Proteomes" id="UP000245942">
    <property type="component" value="Unassembled WGS sequence"/>
</dbReference>
<keyword evidence="2" id="KW-0694">RNA-binding</keyword>
<evidence type="ECO:0000313" key="6">
    <source>
        <dbReference type="Proteomes" id="UP000245942"/>
    </source>
</evidence>
<feature type="compositionally biased region" description="Basic and acidic residues" evidence="3">
    <location>
        <begin position="202"/>
        <end position="212"/>
    </location>
</feature>
<dbReference type="GeneID" id="37014654"/>
<feature type="compositionally biased region" description="Low complexity" evidence="3">
    <location>
        <begin position="48"/>
        <end position="59"/>
    </location>
</feature>
<evidence type="ECO:0000256" key="3">
    <source>
        <dbReference type="SAM" id="MobiDB-lite"/>
    </source>
</evidence>
<feature type="compositionally biased region" description="Gly residues" evidence="3">
    <location>
        <begin position="343"/>
        <end position="354"/>
    </location>
</feature>
<feature type="compositionally biased region" description="Basic and acidic residues" evidence="3">
    <location>
        <begin position="61"/>
        <end position="74"/>
    </location>
</feature>
<gene>
    <name evidence="5" type="ORF">BCV69DRAFT_284087</name>
</gene>
<comment type="similarity">
    <text evidence="1">Belongs to the RRM CPSF6/7 family.</text>
</comment>
<feature type="compositionally biased region" description="Polar residues" evidence="3">
    <location>
        <begin position="75"/>
        <end position="93"/>
    </location>
</feature>
<dbReference type="InterPro" id="IPR012677">
    <property type="entry name" value="Nucleotide-bd_a/b_plait_sf"/>
</dbReference>
<feature type="compositionally biased region" description="Basic and acidic residues" evidence="3">
    <location>
        <begin position="365"/>
        <end position="376"/>
    </location>
</feature>
<feature type="region of interest" description="Disordered" evidence="3">
    <location>
        <begin position="193"/>
        <end position="244"/>
    </location>
</feature>
<proteinExistence type="inferred from homology"/>
<evidence type="ECO:0000259" key="4">
    <source>
        <dbReference type="PROSITE" id="PS50102"/>
    </source>
</evidence>
<dbReference type="PROSITE" id="PS50102">
    <property type="entry name" value="RRM"/>
    <property type="match status" value="1"/>
</dbReference>
<dbReference type="Pfam" id="PF00076">
    <property type="entry name" value="RRM_1"/>
    <property type="match status" value="1"/>
</dbReference>
<dbReference type="PANTHER" id="PTHR23204">
    <property type="entry name" value="CLEAVAGE AND POLYADENYLATION SPECIFIC FACTOR"/>
    <property type="match status" value="1"/>
</dbReference>
<dbReference type="SUPFAM" id="SSF54928">
    <property type="entry name" value="RNA-binding domain, RBD"/>
    <property type="match status" value="1"/>
</dbReference>
<dbReference type="AlphaFoldDB" id="A0A316U2Q9"/>
<keyword evidence="6" id="KW-1185">Reference proteome</keyword>
<name>A0A316U2Q9_9BASI</name>
<sequence length="376" mass="38599">MDDDNFDLYGDTDLYSAVDGGDKSQANDDQDLLGEDDAGVGGSSSNDASTSAAGAQAGAKRPRDDSHQEEDRTQHAGSTPMDSQAGGTPTPQITARDALLGRPKNTDPTVQNSLYVGELNWWTTDEDIRKVAQQADVVISVNDVTFSEHKVNGKSKGVAYVEMGTEDEAQQLKRWFEENDFQFKRCNVTLTTSANGNPFKTLPKEPPPKDRNNMNNVRQPMGARTNGGPPPRPGAPGMPPAPIAGAPIRMGGNGGGGMMGRPQMPFGPGGMMNPAMGGMGGMMMGGMPGMGGFMGGGVGGGMGGNMGRGGMMRGGYGGRGGMGRGGGMMPGMGGGGHFNPNFFGGGGGGGGMGQGMPNAPSGPSGDDRANKRQRGD</sequence>
<dbReference type="EMBL" id="KZ819331">
    <property type="protein sequence ID" value="PWN19460.1"/>
    <property type="molecule type" value="Genomic_DNA"/>
</dbReference>
<dbReference type="GO" id="GO:0003723">
    <property type="term" value="F:RNA binding"/>
    <property type="evidence" value="ECO:0007669"/>
    <property type="project" value="UniProtKB-UniRule"/>
</dbReference>
<dbReference type="CDD" id="cd12372">
    <property type="entry name" value="RRM_CFIm68_CFIm59"/>
    <property type="match status" value="1"/>
</dbReference>
<evidence type="ECO:0000313" key="5">
    <source>
        <dbReference type="EMBL" id="PWN19460.1"/>
    </source>
</evidence>
<dbReference type="InterPro" id="IPR034772">
    <property type="entry name" value="CPSF6/7"/>
</dbReference>
<feature type="domain" description="RRM" evidence="4">
    <location>
        <begin position="112"/>
        <end position="193"/>
    </location>
</feature>
<dbReference type="OrthoDB" id="10065185at2759"/>
<dbReference type="STRING" id="1684307.A0A316U2Q9"/>
<evidence type="ECO:0000256" key="2">
    <source>
        <dbReference type="PROSITE-ProRule" id="PRU00176"/>
    </source>
</evidence>
<reference evidence="5 6" key="1">
    <citation type="journal article" date="2018" name="Mol. Biol. Evol.">
        <title>Broad Genomic Sampling Reveals a Smut Pathogenic Ancestry of the Fungal Clade Ustilaginomycotina.</title>
        <authorList>
            <person name="Kijpornyongpan T."/>
            <person name="Mondo S.J."/>
            <person name="Barry K."/>
            <person name="Sandor L."/>
            <person name="Lee J."/>
            <person name="Lipzen A."/>
            <person name="Pangilinan J."/>
            <person name="LaButti K."/>
            <person name="Hainaut M."/>
            <person name="Henrissat B."/>
            <person name="Grigoriev I.V."/>
            <person name="Spatafora J.W."/>
            <person name="Aime M.C."/>
        </authorList>
    </citation>
    <scope>NUCLEOTIDE SEQUENCE [LARGE SCALE GENOMIC DNA]</scope>
    <source>
        <strain evidence="5 6">MCA 4718</strain>
    </source>
</reference>
<protein>
    <recommendedName>
        <fullName evidence="4">RRM domain-containing protein</fullName>
    </recommendedName>
</protein>
<feature type="region of interest" description="Disordered" evidence="3">
    <location>
        <begin position="343"/>
        <end position="376"/>
    </location>
</feature>
<evidence type="ECO:0000256" key="1">
    <source>
        <dbReference type="ARBA" id="ARBA00006265"/>
    </source>
</evidence>
<feature type="region of interest" description="Disordered" evidence="3">
    <location>
        <begin position="1"/>
        <end position="94"/>
    </location>
</feature>
<feature type="compositionally biased region" description="Acidic residues" evidence="3">
    <location>
        <begin position="28"/>
        <end position="38"/>
    </location>
</feature>
<dbReference type="SMART" id="SM00360">
    <property type="entry name" value="RRM"/>
    <property type="match status" value="1"/>
</dbReference>
<dbReference type="Gene3D" id="3.30.70.330">
    <property type="match status" value="1"/>
</dbReference>
<dbReference type="InterPro" id="IPR000504">
    <property type="entry name" value="RRM_dom"/>
</dbReference>
<dbReference type="RefSeq" id="XP_025346620.1">
    <property type="nucleotide sequence ID" value="XM_025492920.1"/>
</dbReference>
<feature type="compositionally biased region" description="Pro residues" evidence="3">
    <location>
        <begin position="228"/>
        <end position="242"/>
    </location>
</feature>
<dbReference type="InterPro" id="IPR035979">
    <property type="entry name" value="RBD_domain_sf"/>
</dbReference>
<organism evidence="5 6">
    <name type="scientific">Pseudomicrostroma glucosiphilum</name>
    <dbReference type="NCBI Taxonomy" id="1684307"/>
    <lineage>
        <taxon>Eukaryota</taxon>
        <taxon>Fungi</taxon>
        <taxon>Dikarya</taxon>
        <taxon>Basidiomycota</taxon>
        <taxon>Ustilaginomycotina</taxon>
        <taxon>Exobasidiomycetes</taxon>
        <taxon>Microstromatales</taxon>
        <taxon>Microstromatales incertae sedis</taxon>
        <taxon>Pseudomicrostroma</taxon>
    </lineage>
</organism>
<dbReference type="GO" id="GO:0006397">
    <property type="term" value="P:mRNA processing"/>
    <property type="evidence" value="ECO:0007669"/>
    <property type="project" value="UniProtKB-KW"/>
</dbReference>
<dbReference type="GO" id="GO:0005634">
    <property type="term" value="C:nucleus"/>
    <property type="evidence" value="ECO:0007669"/>
    <property type="project" value="UniProtKB-SubCell"/>
</dbReference>
<accession>A0A316U2Q9</accession>